<dbReference type="AlphaFoldDB" id="A0A154L7Q2"/>
<evidence type="ECO:0000256" key="1">
    <source>
        <dbReference type="SAM" id="Phobius"/>
    </source>
</evidence>
<sequence length="63" mass="6966">MGADRLIFGVLTIVVGLFGLFYASGSLDGYSYFVGLALFIGAVLFMFQLIKGHYDQQEKDSHK</sequence>
<evidence type="ECO:0000313" key="2">
    <source>
        <dbReference type="EMBL" id="KZB64897.1"/>
    </source>
</evidence>
<accession>A0A154L7Q2</accession>
<proteinExistence type="predicted"/>
<comment type="caution">
    <text evidence="2">The sequence shown here is derived from an EMBL/GenBank/DDBJ whole genome shotgun (WGS) entry which is preliminary data.</text>
</comment>
<keyword evidence="1" id="KW-0812">Transmembrane</keyword>
<feature type="transmembrane region" description="Helical" evidence="1">
    <location>
        <begin position="30"/>
        <end position="50"/>
    </location>
</feature>
<dbReference type="OrthoDB" id="7364763at2"/>
<gene>
    <name evidence="2" type="ORF">AUP42_18835</name>
</gene>
<reference evidence="2 3" key="1">
    <citation type="submission" date="2015-12" db="EMBL/GenBank/DDBJ databases">
        <title>Genome sequence of Thalassospira lucentensis MCCC 1A02072.</title>
        <authorList>
            <person name="Lu L."/>
            <person name="Lai Q."/>
            <person name="Shao Z."/>
            <person name="Qian P."/>
        </authorList>
    </citation>
    <scope>NUCLEOTIDE SEQUENCE [LARGE SCALE GENOMIC DNA]</scope>
    <source>
        <strain evidence="2 3">MCCC 1A02072</strain>
    </source>
</reference>
<dbReference type="RefSeq" id="WP_062951603.1">
    <property type="nucleotide sequence ID" value="NZ_LPVY01000011.1"/>
</dbReference>
<name>A0A154L7Q2_9PROT</name>
<keyword evidence="1" id="KW-1133">Transmembrane helix</keyword>
<dbReference type="EMBL" id="LPVY01000011">
    <property type="protein sequence ID" value="KZB64897.1"/>
    <property type="molecule type" value="Genomic_DNA"/>
</dbReference>
<keyword evidence="1" id="KW-0472">Membrane</keyword>
<dbReference type="Proteomes" id="UP000076335">
    <property type="component" value="Unassembled WGS sequence"/>
</dbReference>
<organism evidence="2 3">
    <name type="scientific">Thalassospira lucentensis</name>
    <dbReference type="NCBI Taxonomy" id="168935"/>
    <lineage>
        <taxon>Bacteria</taxon>
        <taxon>Pseudomonadati</taxon>
        <taxon>Pseudomonadota</taxon>
        <taxon>Alphaproteobacteria</taxon>
        <taxon>Rhodospirillales</taxon>
        <taxon>Thalassospiraceae</taxon>
        <taxon>Thalassospira</taxon>
    </lineage>
</organism>
<evidence type="ECO:0000313" key="3">
    <source>
        <dbReference type="Proteomes" id="UP000076335"/>
    </source>
</evidence>
<protein>
    <submittedName>
        <fullName evidence="2">Uncharacterized protein</fullName>
    </submittedName>
</protein>
<feature type="transmembrane region" description="Helical" evidence="1">
    <location>
        <begin position="7"/>
        <end position="24"/>
    </location>
</feature>